<comment type="caution">
    <text evidence="1">The sequence shown here is derived from an EMBL/GenBank/DDBJ whole genome shotgun (WGS) entry which is preliminary data.</text>
</comment>
<evidence type="ECO:0000313" key="1">
    <source>
        <dbReference type="EMBL" id="GAF94466.1"/>
    </source>
</evidence>
<feature type="non-terminal residue" evidence="1">
    <location>
        <position position="1"/>
    </location>
</feature>
<proteinExistence type="predicted"/>
<protein>
    <submittedName>
        <fullName evidence="1">Uncharacterized protein</fullName>
    </submittedName>
</protein>
<dbReference type="AlphaFoldDB" id="X0U564"/>
<organism evidence="1">
    <name type="scientific">marine sediment metagenome</name>
    <dbReference type="NCBI Taxonomy" id="412755"/>
    <lineage>
        <taxon>unclassified sequences</taxon>
        <taxon>metagenomes</taxon>
        <taxon>ecological metagenomes</taxon>
    </lineage>
</organism>
<reference evidence="1" key="1">
    <citation type="journal article" date="2014" name="Front. Microbiol.">
        <title>High frequency of phylogenetically diverse reductive dehalogenase-homologous genes in deep subseafloor sedimentary metagenomes.</title>
        <authorList>
            <person name="Kawai M."/>
            <person name="Futagami T."/>
            <person name="Toyoda A."/>
            <person name="Takaki Y."/>
            <person name="Nishi S."/>
            <person name="Hori S."/>
            <person name="Arai W."/>
            <person name="Tsubouchi T."/>
            <person name="Morono Y."/>
            <person name="Uchiyama I."/>
            <person name="Ito T."/>
            <person name="Fujiyama A."/>
            <person name="Inagaki F."/>
            <person name="Takami H."/>
        </authorList>
    </citation>
    <scope>NUCLEOTIDE SEQUENCE</scope>
    <source>
        <strain evidence="1">Expedition CK06-06</strain>
    </source>
</reference>
<dbReference type="EMBL" id="BARS01010517">
    <property type="protein sequence ID" value="GAF94466.1"/>
    <property type="molecule type" value="Genomic_DNA"/>
</dbReference>
<name>X0U564_9ZZZZ</name>
<accession>X0U564</accession>
<sequence>HRRGRGSNPQYPFSWIYTTLGYKPVRSWLGLQDLSEGKKKRPVSKGKLDKAGDLMVFLLGNKSKARSPAISDSRQIGQLAVAVGEPERLEMLRRGKTIQEVDLLSKPASERVSSGLYDAQESLRTVLVPLSQGEVAEAEATKLIQPSKQVKALANDVHKKIFSIASGGVEDDG</sequence>
<gene>
    <name evidence="1" type="ORF">S01H1_19469</name>
</gene>